<accession>A0ACC3ZCA1</accession>
<reference evidence="1 2" key="1">
    <citation type="journal article" date="2020" name="Phytopathology">
        <title>Genome Sequence Resources of Colletotrichum truncatum, C. plurivorum, C. musicola, and C. sojae: Four Species Pathogenic to Soybean (Glycine max).</title>
        <authorList>
            <person name="Rogerio F."/>
            <person name="Boufleur T.R."/>
            <person name="Ciampi-Guillardi M."/>
            <person name="Sukno S.A."/>
            <person name="Thon M.R."/>
            <person name="Massola Junior N.S."/>
            <person name="Baroncelli R."/>
        </authorList>
    </citation>
    <scope>NUCLEOTIDE SEQUENCE [LARGE SCALE GENOMIC DNA]</scope>
    <source>
        <strain evidence="1 2">CMES1059</strain>
    </source>
</reference>
<dbReference type="Proteomes" id="UP000805649">
    <property type="component" value="Unassembled WGS sequence"/>
</dbReference>
<sequence length="294" mass="32976">MASDEIVWQYTPFFPLAVIASILYGIIFLHLFYLTVIRYRAWFFLAVVVGAAVEVAAYSVRCYSVKNQTQVTPFVLTLTWTVLAPVLVAAGNYLLIGRLIRAVLPPSHHTVFKLPARFLTRLYVSCDILSFFVQGGGSGVASSDNWTGNTGRIGTYILIGGLSFQAFAFGTYLCVLVRFHVLARRMEVEDAPAGWRLVLKGVYTSSSLIMLRSIYRVAEFSEGTDGYAFRHEWLFWVFETLPMLIAIGVFCVWHPSKYLGSNGAKIKSPKKHKDLEMRKTSRRFGKGSRGENAV</sequence>
<evidence type="ECO:0000313" key="1">
    <source>
        <dbReference type="EMBL" id="KAL0941736.1"/>
    </source>
</evidence>
<dbReference type="EMBL" id="VUJX02000002">
    <property type="protein sequence ID" value="KAL0941736.1"/>
    <property type="molecule type" value="Genomic_DNA"/>
</dbReference>
<gene>
    <name evidence="1" type="ORF">CTRU02_204499</name>
</gene>
<proteinExistence type="predicted"/>
<protein>
    <submittedName>
        <fullName evidence="1">RTA1 domain containing protein (7-aminocholesterol resistance protein)</fullName>
    </submittedName>
</protein>
<evidence type="ECO:0000313" key="2">
    <source>
        <dbReference type="Proteomes" id="UP000805649"/>
    </source>
</evidence>
<comment type="caution">
    <text evidence="1">The sequence shown here is derived from an EMBL/GenBank/DDBJ whole genome shotgun (WGS) entry which is preliminary data.</text>
</comment>
<organism evidence="1 2">
    <name type="scientific">Colletotrichum truncatum</name>
    <name type="common">Anthracnose fungus</name>
    <name type="synonym">Colletotrichum capsici</name>
    <dbReference type="NCBI Taxonomy" id="5467"/>
    <lineage>
        <taxon>Eukaryota</taxon>
        <taxon>Fungi</taxon>
        <taxon>Dikarya</taxon>
        <taxon>Ascomycota</taxon>
        <taxon>Pezizomycotina</taxon>
        <taxon>Sordariomycetes</taxon>
        <taxon>Hypocreomycetidae</taxon>
        <taxon>Glomerellales</taxon>
        <taxon>Glomerellaceae</taxon>
        <taxon>Colletotrichum</taxon>
        <taxon>Colletotrichum truncatum species complex</taxon>
    </lineage>
</organism>
<keyword evidence="2" id="KW-1185">Reference proteome</keyword>
<name>A0ACC3ZCA1_COLTU</name>